<keyword evidence="6" id="KW-1185">Reference proteome</keyword>
<evidence type="ECO:0000313" key="5">
    <source>
        <dbReference type="EMBL" id="AEU37826.1"/>
    </source>
</evidence>
<evidence type="ECO:0000256" key="1">
    <source>
        <dbReference type="ARBA" id="ARBA00007274"/>
    </source>
</evidence>
<organism evidence="5 6">
    <name type="scientific">Granulicella mallensis (strain ATCC BAA-1857 / DSM 23137 / MP5ACTX8)</name>
    <dbReference type="NCBI Taxonomy" id="682795"/>
    <lineage>
        <taxon>Bacteria</taxon>
        <taxon>Pseudomonadati</taxon>
        <taxon>Acidobacteriota</taxon>
        <taxon>Terriglobia</taxon>
        <taxon>Terriglobales</taxon>
        <taxon>Acidobacteriaceae</taxon>
        <taxon>Granulicella</taxon>
    </lineage>
</organism>
<gene>
    <name evidence="5" type="ordered locus">AciX8_3531</name>
</gene>
<dbReference type="AlphaFoldDB" id="G8NXB9"/>
<reference evidence="5 6" key="1">
    <citation type="submission" date="2011-11" db="EMBL/GenBank/DDBJ databases">
        <title>Complete sequence of Granulicella mallensis MP5ACTX8.</title>
        <authorList>
            <consortium name="US DOE Joint Genome Institute"/>
            <person name="Lucas S."/>
            <person name="Copeland A."/>
            <person name="Lapidus A."/>
            <person name="Cheng J.-F."/>
            <person name="Goodwin L."/>
            <person name="Pitluck S."/>
            <person name="Peters L."/>
            <person name="Lu M."/>
            <person name="Detter J.C."/>
            <person name="Han C."/>
            <person name="Tapia R."/>
            <person name="Land M."/>
            <person name="Hauser L."/>
            <person name="Kyrpides N."/>
            <person name="Ivanova N."/>
            <person name="Mikhailova N."/>
            <person name="Pagani I."/>
            <person name="Rawat S."/>
            <person name="Mannisto M."/>
            <person name="Haggblom M."/>
            <person name="Woyke T."/>
        </authorList>
    </citation>
    <scope>NUCLEOTIDE SEQUENCE [LARGE SCALE GENOMIC DNA]</scope>
    <source>
        <strain evidence="6">ATCC BAA-1857 / DSM 23137 / MP5ACTX8</strain>
    </source>
</reference>
<comment type="similarity">
    <text evidence="1">Belongs to the transferase hexapeptide repeat family.</text>
</comment>
<keyword evidence="3" id="KW-0677">Repeat</keyword>
<dbReference type="InterPro" id="IPR050179">
    <property type="entry name" value="Trans_hexapeptide_repeat"/>
</dbReference>
<dbReference type="Proteomes" id="UP000007113">
    <property type="component" value="Chromosome"/>
</dbReference>
<dbReference type="PANTHER" id="PTHR43300">
    <property type="entry name" value="ACETYLTRANSFERASE"/>
    <property type="match status" value="1"/>
</dbReference>
<keyword evidence="4" id="KW-0012">Acyltransferase</keyword>
<keyword evidence="2 5" id="KW-0808">Transferase</keyword>
<dbReference type="Pfam" id="PF14602">
    <property type="entry name" value="Hexapep_2"/>
    <property type="match status" value="3"/>
</dbReference>
<dbReference type="InterPro" id="IPR011004">
    <property type="entry name" value="Trimer_LpxA-like_sf"/>
</dbReference>
<dbReference type="STRING" id="682795.AciX8_3531"/>
<evidence type="ECO:0000256" key="2">
    <source>
        <dbReference type="ARBA" id="ARBA00022679"/>
    </source>
</evidence>
<protein>
    <submittedName>
        <fullName evidence="5">Transferase hexapeptide repeat containing protein</fullName>
    </submittedName>
</protein>
<dbReference type="PANTHER" id="PTHR43300:SF4">
    <property type="entry name" value="ACYL-[ACYL-CARRIER-PROTEIN]--UDP-N-ACETYLGLUCOSAMINE O-ACYLTRANSFERASE"/>
    <property type="match status" value="1"/>
</dbReference>
<name>G8NXB9_GRAMM</name>
<dbReference type="InterPro" id="IPR001451">
    <property type="entry name" value="Hexapep"/>
</dbReference>
<dbReference type="Gene3D" id="2.160.10.10">
    <property type="entry name" value="Hexapeptide repeat proteins"/>
    <property type="match status" value="2"/>
</dbReference>
<dbReference type="PROSITE" id="PS00101">
    <property type="entry name" value="HEXAPEP_TRANSFERASES"/>
    <property type="match status" value="1"/>
</dbReference>
<dbReference type="InterPro" id="IPR018357">
    <property type="entry name" value="Hexapep_transf_CS"/>
</dbReference>
<dbReference type="eggNOG" id="COG0110">
    <property type="taxonomic scope" value="Bacteria"/>
</dbReference>
<dbReference type="HOGENOM" id="CLU_051638_9_0_0"/>
<evidence type="ECO:0000256" key="3">
    <source>
        <dbReference type="ARBA" id="ARBA00022737"/>
    </source>
</evidence>
<dbReference type="SUPFAM" id="SSF51161">
    <property type="entry name" value="Trimeric LpxA-like enzymes"/>
    <property type="match status" value="1"/>
</dbReference>
<dbReference type="KEGG" id="gma:AciX8_3531"/>
<proteinExistence type="inferred from homology"/>
<dbReference type="EMBL" id="CP003130">
    <property type="protein sequence ID" value="AEU37826.1"/>
    <property type="molecule type" value="Genomic_DNA"/>
</dbReference>
<evidence type="ECO:0000313" key="6">
    <source>
        <dbReference type="Proteomes" id="UP000007113"/>
    </source>
</evidence>
<sequence>MNALTRQDCMTMTFRSEYPGVLFGRYVVIGEDVTIGPGTVLGNNVVVHDGSSIGCNVRIDDGVVIGKEPLRSRLSAMASDVDLEPASIGDEVLIGTHAVIYRGATVGNSVLIADLATVREQVTIGEMSIIGRGVAVENMVTIGRRCKIETGAYITAMSSIGDFCFVAPEVTFTNDNYVGRTEERFKHFKGVTMQVGSRIGANATVLPGMVIGEDALVAAGSIVTKDVPSRAIVMGSPARVIRQVPADQLLSAATPRSGGSQ</sequence>
<dbReference type="GO" id="GO:0016746">
    <property type="term" value="F:acyltransferase activity"/>
    <property type="evidence" value="ECO:0007669"/>
    <property type="project" value="UniProtKB-KW"/>
</dbReference>
<accession>G8NXB9</accession>
<dbReference type="CDD" id="cd03358">
    <property type="entry name" value="LbH_WxcM_N_like"/>
    <property type="match status" value="1"/>
</dbReference>
<evidence type="ECO:0000256" key="4">
    <source>
        <dbReference type="ARBA" id="ARBA00023315"/>
    </source>
</evidence>